<dbReference type="AlphaFoldDB" id="A0A2T0FMF9"/>
<feature type="compositionally biased region" description="Basic residues" evidence="7">
    <location>
        <begin position="1"/>
        <end position="13"/>
    </location>
</feature>
<dbReference type="Proteomes" id="UP000238350">
    <property type="component" value="Unassembled WGS sequence"/>
</dbReference>
<feature type="region of interest" description="Disordered" evidence="7">
    <location>
        <begin position="1"/>
        <end position="113"/>
    </location>
</feature>
<sequence length="113" mass="12925">MAKKNPKNTRASRRAPSPEAEEIVDKERTSGRTMVLEKLAEMSARQNDEVEVPRPKQGGVSKKRGQKKKSLQKAAKAEMIKDILNEKIEQSKARHKAIRTYRKEEDQPKADEQ</sequence>
<evidence type="ECO:0000256" key="6">
    <source>
        <dbReference type="ARBA" id="ARBA00023242"/>
    </source>
</evidence>
<keyword evidence="6" id="KW-0539">Nucleus</keyword>
<evidence type="ECO:0000256" key="3">
    <source>
        <dbReference type="ARBA" id="ARBA00022448"/>
    </source>
</evidence>
<comment type="caution">
    <text evidence="8">The sequence shown here is derived from an EMBL/GenBank/DDBJ whole genome shotgun (WGS) entry which is preliminary data.</text>
</comment>
<keyword evidence="3" id="KW-0813">Transport</keyword>
<accession>A0A2T0FMF9</accession>
<feature type="compositionally biased region" description="Basic residues" evidence="7">
    <location>
        <begin position="61"/>
        <end position="71"/>
    </location>
</feature>
<evidence type="ECO:0000256" key="5">
    <source>
        <dbReference type="ARBA" id="ARBA00022517"/>
    </source>
</evidence>
<evidence type="ECO:0000313" key="8">
    <source>
        <dbReference type="EMBL" id="PRT56170.1"/>
    </source>
</evidence>
<dbReference type="Pfam" id="PF09135">
    <property type="entry name" value="Alb1"/>
    <property type="match status" value="1"/>
</dbReference>
<dbReference type="GO" id="GO:0005634">
    <property type="term" value="C:nucleus"/>
    <property type="evidence" value="ECO:0007669"/>
    <property type="project" value="UniProtKB-SubCell"/>
</dbReference>
<name>A0A2T0FMF9_9ASCO</name>
<evidence type="ECO:0000256" key="7">
    <source>
        <dbReference type="SAM" id="MobiDB-lite"/>
    </source>
</evidence>
<gene>
    <name evidence="8" type="ORF">B9G98_03790</name>
</gene>
<reference evidence="8 9" key="1">
    <citation type="submission" date="2017-04" db="EMBL/GenBank/DDBJ databases">
        <title>Genome sequencing of [Candida] sorbophila.</title>
        <authorList>
            <person name="Ahn J.O."/>
        </authorList>
    </citation>
    <scope>NUCLEOTIDE SEQUENCE [LARGE SCALE GENOMIC DNA]</scope>
    <source>
        <strain evidence="8 9">DS02</strain>
    </source>
</reference>
<keyword evidence="4" id="KW-0963">Cytoplasm</keyword>
<evidence type="ECO:0000256" key="4">
    <source>
        <dbReference type="ARBA" id="ARBA00022490"/>
    </source>
</evidence>
<feature type="compositionally biased region" description="Basic and acidic residues" evidence="7">
    <location>
        <begin position="101"/>
        <end position="113"/>
    </location>
</feature>
<evidence type="ECO:0000256" key="1">
    <source>
        <dbReference type="ARBA" id="ARBA00004123"/>
    </source>
</evidence>
<proteinExistence type="predicted"/>
<dbReference type="InterPro" id="IPR022784">
    <property type="entry name" value="Ribosome_bgen_Alb1"/>
</dbReference>
<feature type="compositionally biased region" description="Basic and acidic residues" evidence="7">
    <location>
        <begin position="75"/>
        <end position="92"/>
    </location>
</feature>
<protein>
    <submittedName>
        <fullName evidence="8">Uncharacterized protein</fullName>
    </submittedName>
</protein>
<keyword evidence="9" id="KW-1185">Reference proteome</keyword>
<dbReference type="GO" id="GO:0042254">
    <property type="term" value="P:ribosome biogenesis"/>
    <property type="evidence" value="ECO:0007669"/>
    <property type="project" value="UniProtKB-KW"/>
</dbReference>
<dbReference type="EMBL" id="NDIQ01000022">
    <property type="protein sequence ID" value="PRT56170.1"/>
    <property type="molecule type" value="Genomic_DNA"/>
</dbReference>
<dbReference type="GeneID" id="36517538"/>
<evidence type="ECO:0000313" key="9">
    <source>
        <dbReference type="Proteomes" id="UP000238350"/>
    </source>
</evidence>
<dbReference type="RefSeq" id="XP_024666115.1">
    <property type="nucleotide sequence ID" value="XM_024810347.1"/>
</dbReference>
<dbReference type="GO" id="GO:0005737">
    <property type="term" value="C:cytoplasm"/>
    <property type="evidence" value="ECO:0007669"/>
    <property type="project" value="UniProtKB-SubCell"/>
</dbReference>
<keyword evidence="5" id="KW-0690">Ribosome biogenesis</keyword>
<comment type="subcellular location">
    <subcellularLocation>
        <location evidence="2">Cytoplasm</location>
    </subcellularLocation>
    <subcellularLocation>
        <location evidence="1">Nucleus</location>
    </subcellularLocation>
</comment>
<evidence type="ECO:0000256" key="2">
    <source>
        <dbReference type="ARBA" id="ARBA00004496"/>
    </source>
</evidence>
<organism evidence="8 9">
    <name type="scientific">Wickerhamiella sorbophila</name>
    <dbReference type="NCBI Taxonomy" id="45607"/>
    <lineage>
        <taxon>Eukaryota</taxon>
        <taxon>Fungi</taxon>
        <taxon>Dikarya</taxon>
        <taxon>Ascomycota</taxon>
        <taxon>Saccharomycotina</taxon>
        <taxon>Dipodascomycetes</taxon>
        <taxon>Dipodascales</taxon>
        <taxon>Trichomonascaceae</taxon>
        <taxon>Wickerhamiella</taxon>
    </lineage>
</organism>